<evidence type="ECO:0000313" key="6">
    <source>
        <dbReference type="EMBL" id="OMO58423.1"/>
    </source>
</evidence>
<dbReference type="PANTHER" id="PTHR23318:SF0">
    <property type="entry name" value="SERINE_THREONINE-PROTEIN PHOSPHATASE 4 REGULATORY SUBUNIT 3"/>
    <property type="match status" value="1"/>
</dbReference>
<dbReference type="SUPFAM" id="SSF50729">
    <property type="entry name" value="PH domain-like"/>
    <property type="match status" value="1"/>
</dbReference>
<accession>A0A1R3GK13</accession>
<evidence type="ECO:0000313" key="7">
    <source>
        <dbReference type="Proteomes" id="UP000187203"/>
    </source>
</evidence>
<dbReference type="Gene3D" id="2.30.29.30">
    <property type="entry name" value="Pleckstrin-homology domain (PH domain)/Phosphotyrosine-binding domain (PTB)"/>
    <property type="match status" value="1"/>
</dbReference>
<dbReference type="GO" id="GO:0030289">
    <property type="term" value="C:protein phosphatase 4 complex"/>
    <property type="evidence" value="ECO:0007669"/>
    <property type="project" value="TreeGrafter"/>
</dbReference>
<evidence type="ECO:0000256" key="1">
    <source>
        <dbReference type="ARBA" id="ARBA00004123"/>
    </source>
</evidence>
<dbReference type="InterPro" id="IPR055236">
    <property type="entry name" value="EVH1_PP4R3"/>
</dbReference>
<dbReference type="STRING" id="93759.A0A1R3GK13"/>
<dbReference type="Proteomes" id="UP000187203">
    <property type="component" value="Unassembled WGS sequence"/>
</dbReference>
<name>A0A1R3GK13_9ROSI</name>
<dbReference type="InterPro" id="IPR011993">
    <property type="entry name" value="PH-like_dom_sf"/>
</dbReference>
<feature type="domain" description="PP4R3 EVH1-like" evidence="5">
    <location>
        <begin position="15"/>
        <end position="109"/>
    </location>
</feature>
<dbReference type="PANTHER" id="PTHR23318">
    <property type="entry name" value="ATP SYNTHASE GAMMA-RELATED"/>
    <property type="match status" value="1"/>
</dbReference>
<dbReference type="Gene3D" id="1.25.10.10">
    <property type="entry name" value="Leucine-rich Repeat Variant"/>
    <property type="match status" value="1"/>
</dbReference>
<dbReference type="AlphaFoldDB" id="A0A1R3GK13"/>
<reference evidence="7" key="1">
    <citation type="submission" date="2013-09" db="EMBL/GenBank/DDBJ databases">
        <title>Corchorus olitorius genome sequencing.</title>
        <authorList>
            <person name="Alam M."/>
            <person name="Haque M.S."/>
            <person name="Islam M.S."/>
            <person name="Emdad E.M."/>
            <person name="Islam M.M."/>
            <person name="Ahmed B."/>
            <person name="Halim A."/>
            <person name="Hossen Q.M.M."/>
            <person name="Hossain M.Z."/>
            <person name="Ahmed R."/>
            <person name="Khan M.M."/>
            <person name="Islam R."/>
            <person name="Rashid M.M."/>
            <person name="Khan S.A."/>
            <person name="Rahman M.S."/>
            <person name="Alam M."/>
            <person name="Yahiya A.S."/>
            <person name="Khan M.S."/>
            <person name="Azam M.S."/>
            <person name="Haque T."/>
            <person name="Lashkar M.Z.H."/>
            <person name="Akhand A.I."/>
            <person name="Morshed G."/>
            <person name="Roy S."/>
            <person name="Uddin K.S."/>
            <person name="Rabeya T."/>
            <person name="Hossain A.S."/>
            <person name="Chowdhury A."/>
            <person name="Snigdha A.R."/>
            <person name="Mortoza M.S."/>
            <person name="Matin S.A."/>
            <person name="Hoque S.M.E."/>
            <person name="Islam M.K."/>
            <person name="Roy D.K."/>
            <person name="Haider R."/>
            <person name="Moosa M.M."/>
            <person name="Elias S.M."/>
            <person name="Hasan A.M."/>
            <person name="Jahan S."/>
            <person name="Shafiuddin M."/>
            <person name="Mahmood N."/>
            <person name="Shommy N.S."/>
        </authorList>
    </citation>
    <scope>NUCLEOTIDE SEQUENCE [LARGE SCALE GENOMIC DNA]</scope>
    <source>
        <strain evidence="7">cv. O-4</strain>
    </source>
</reference>
<keyword evidence="2" id="KW-0539">Nucleus</keyword>
<evidence type="ECO:0000256" key="3">
    <source>
        <dbReference type="SAM" id="MobiDB-lite"/>
    </source>
</evidence>
<feature type="compositionally biased region" description="Acidic residues" evidence="3">
    <location>
        <begin position="732"/>
        <end position="741"/>
    </location>
</feature>
<keyword evidence="7" id="KW-1185">Reference proteome</keyword>
<comment type="subcellular location">
    <subcellularLocation>
        <location evidence="1">Nucleus</location>
    </subcellularLocation>
</comment>
<dbReference type="InterPro" id="IPR051137">
    <property type="entry name" value="PP4R3-like"/>
</dbReference>
<dbReference type="Pfam" id="PF22972">
    <property type="entry name" value="EVH1_PP4R3"/>
    <property type="match status" value="1"/>
</dbReference>
<organism evidence="6 7">
    <name type="scientific">Corchorus olitorius</name>
    <dbReference type="NCBI Taxonomy" id="93759"/>
    <lineage>
        <taxon>Eukaryota</taxon>
        <taxon>Viridiplantae</taxon>
        <taxon>Streptophyta</taxon>
        <taxon>Embryophyta</taxon>
        <taxon>Tracheophyta</taxon>
        <taxon>Spermatophyta</taxon>
        <taxon>Magnoliopsida</taxon>
        <taxon>eudicotyledons</taxon>
        <taxon>Gunneridae</taxon>
        <taxon>Pentapetalae</taxon>
        <taxon>rosids</taxon>
        <taxon>malvids</taxon>
        <taxon>Malvales</taxon>
        <taxon>Malvaceae</taxon>
        <taxon>Grewioideae</taxon>
        <taxon>Apeibeae</taxon>
        <taxon>Corchorus</taxon>
    </lineage>
</organism>
<dbReference type="OrthoDB" id="27483at2759"/>
<gene>
    <name evidence="6" type="ORF">COLO4_34651</name>
</gene>
<feature type="compositionally biased region" description="Basic and acidic residues" evidence="3">
    <location>
        <begin position="770"/>
        <end position="780"/>
    </location>
</feature>
<feature type="compositionally biased region" description="Basic and acidic residues" evidence="3">
    <location>
        <begin position="669"/>
        <end position="681"/>
    </location>
</feature>
<protein>
    <submittedName>
        <fullName evidence="6">Uncharacterized protein</fullName>
    </submittedName>
</protein>
<proteinExistence type="predicted"/>
<evidence type="ECO:0000259" key="5">
    <source>
        <dbReference type="Pfam" id="PF22972"/>
    </source>
</evidence>
<feature type="compositionally biased region" description="Polar residues" evidence="3">
    <location>
        <begin position="844"/>
        <end position="853"/>
    </location>
</feature>
<feature type="compositionally biased region" description="Acidic residues" evidence="3">
    <location>
        <begin position="682"/>
        <end position="697"/>
    </location>
</feature>
<dbReference type="InterPro" id="IPR011989">
    <property type="entry name" value="ARM-like"/>
</dbReference>
<dbReference type="GO" id="GO:0005654">
    <property type="term" value="C:nucleoplasm"/>
    <property type="evidence" value="ECO:0007669"/>
    <property type="project" value="TreeGrafter"/>
</dbReference>
<feature type="compositionally biased region" description="Basic and acidic residues" evidence="3">
    <location>
        <begin position="855"/>
        <end position="865"/>
    </location>
</feature>
<dbReference type="Pfam" id="PF04802">
    <property type="entry name" value="PP4R3"/>
    <property type="match status" value="1"/>
</dbReference>
<comment type="caution">
    <text evidence="6">The sequence shown here is derived from an EMBL/GenBank/DDBJ whole genome shotgun (WGS) entry which is preliminary data.</text>
</comment>
<dbReference type="SUPFAM" id="SSF48371">
    <property type="entry name" value="ARM repeat"/>
    <property type="match status" value="1"/>
</dbReference>
<sequence length="903" mass="102446">MGAQEKSQTNANSMQRVKVYRLNEDGKWDDQGTGHVTVDYLERSEELALFVFDEEDNETLLLHRISPDDIYRKQEDTIISWRDSEYSTELALSFQENTGCSYIWLKVYDLNLLLFPFLPPSFFDAGTTSVMCKEIFISILLTVNETFHSMNSELRELPAVELSTLPIILKTVTESGLADQMRLTELILNDQDFFQKLMDLFRICEDLENIDGLHMIFKIIKGIILLNSPQIFEKIFGDELIMDIIGSLEYDPDVPQVQQYRNFLKEHVVFKEAIPIKNPMVLSKIHQTYRVGYLKDVVLARVLDEATVASLNSIIHSNNAIDDSTFIQELFARLRSPTTSAESKKNLSFGGRSNFIEINLSKSLQMVQQLRLFRDLMNEGIFDILTDALQSQDKKLVLTGTDILILFLNQDPNLLRSYVVRQEGIPLLGLLVKGMITDFGDDMHCQFLEILRSLLDSFTLSGAQRDTIIDIFYEKHLGQLIDVIISACPSDDADRSTGKSASNAGRVESQNSTKPEILSNICELLCFCVVHHPYRIKCNFLLNNVIDKVLLLTWRREKYLVVAAVRFVRTILSRHDEHLINHFVKNNLLKPVIDAFVANGNRYNLLNSAVLELFEYIRKENLKVLLKYIVDSFWNQLISFEYLPSILSLKVKYEQCLENCGSKTNVNAHDPRKRIDERALEKEEEDYFNEDSDEEDTASASHSQKVQSQPVLSNGVAASYSSLSPRSGGLVDYDDDEDDEDYRPPPRKQTETLEEDEGTMESLRLKRKLASKDKEPEVAKKQRLGKSSKSRDSSVFAALCSTLSQAVLPSKKTANAMHLSTRSAEGNKGSSEENHLEKEKESGSPRSSDNNSGSEEDKHREKESSPRSCSDCLHSPADNRQLSGDDCPLIPPKSSPEMAVNGS</sequence>
<feature type="compositionally biased region" description="Basic and acidic residues" evidence="3">
    <location>
        <begin position="742"/>
        <end position="751"/>
    </location>
</feature>
<dbReference type="InterPro" id="IPR006887">
    <property type="entry name" value="P4R3-like_central_dom"/>
</dbReference>
<evidence type="ECO:0000256" key="2">
    <source>
        <dbReference type="ARBA" id="ARBA00023242"/>
    </source>
</evidence>
<dbReference type="InterPro" id="IPR016024">
    <property type="entry name" value="ARM-type_fold"/>
</dbReference>
<feature type="region of interest" description="Disordered" evidence="3">
    <location>
        <begin position="662"/>
        <end position="793"/>
    </location>
</feature>
<feature type="region of interest" description="Disordered" evidence="3">
    <location>
        <begin position="806"/>
        <end position="903"/>
    </location>
</feature>
<feature type="compositionally biased region" description="Basic and acidic residues" evidence="3">
    <location>
        <begin position="830"/>
        <end position="843"/>
    </location>
</feature>
<feature type="compositionally biased region" description="Polar residues" evidence="3">
    <location>
        <begin position="698"/>
        <end position="712"/>
    </location>
</feature>
<feature type="domain" description="Serine/threonine-protein phosphatase 4 regulatory subunit 3-like central" evidence="4">
    <location>
        <begin position="173"/>
        <end position="655"/>
    </location>
</feature>
<evidence type="ECO:0000259" key="4">
    <source>
        <dbReference type="Pfam" id="PF04802"/>
    </source>
</evidence>
<dbReference type="EMBL" id="AWUE01022418">
    <property type="protein sequence ID" value="OMO58423.1"/>
    <property type="molecule type" value="Genomic_DNA"/>
</dbReference>
<dbReference type="GO" id="GO:0072542">
    <property type="term" value="F:protein phosphatase activator activity"/>
    <property type="evidence" value="ECO:0007669"/>
    <property type="project" value="TreeGrafter"/>
</dbReference>